<dbReference type="Pfam" id="PF01453">
    <property type="entry name" value="B_lectin"/>
    <property type="match status" value="1"/>
</dbReference>
<proteinExistence type="predicted"/>
<evidence type="ECO:0000256" key="2">
    <source>
        <dbReference type="ARBA" id="ARBA00023157"/>
    </source>
</evidence>
<feature type="transmembrane region" description="Helical" evidence="4">
    <location>
        <begin position="414"/>
        <end position="434"/>
    </location>
</feature>
<feature type="signal peptide" evidence="5">
    <location>
        <begin position="1"/>
        <end position="29"/>
    </location>
</feature>
<dbReference type="EMBL" id="RDQH01000343">
    <property type="protein sequence ID" value="RXH67952.1"/>
    <property type="molecule type" value="Genomic_DNA"/>
</dbReference>
<feature type="chain" id="PRO_5019743401" description="Bulb-type lectin domain-containing protein" evidence="5">
    <location>
        <begin position="30"/>
        <end position="516"/>
    </location>
</feature>
<keyword evidence="4" id="KW-0472">Membrane</keyword>
<gene>
    <name evidence="8" type="ORF">DVH24_028099</name>
</gene>
<dbReference type="Pfam" id="PF00954">
    <property type="entry name" value="S_locus_glycop"/>
    <property type="match status" value="1"/>
</dbReference>
<keyword evidence="4" id="KW-0812">Transmembrane</keyword>
<dbReference type="InterPro" id="IPR000858">
    <property type="entry name" value="S_locus_glycoprot_dom"/>
</dbReference>
<protein>
    <recommendedName>
        <fullName evidence="10">Bulb-type lectin domain-containing protein</fullName>
    </recommendedName>
</protein>
<dbReference type="PROSITE" id="PS50948">
    <property type="entry name" value="PAN"/>
    <property type="match status" value="1"/>
</dbReference>
<dbReference type="SUPFAM" id="SSF51110">
    <property type="entry name" value="alpha-D-mannose-specific plant lectins"/>
    <property type="match status" value="1"/>
</dbReference>
<dbReference type="PANTHER" id="PTHR32444">
    <property type="entry name" value="BULB-TYPE LECTIN DOMAIN-CONTAINING PROTEIN"/>
    <property type="match status" value="1"/>
</dbReference>
<dbReference type="SMART" id="SM00108">
    <property type="entry name" value="B_lectin"/>
    <property type="match status" value="1"/>
</dbReference>
<dbReference type="PROSITE" id="PS50927">
    <property type="entry name" value="BULB_LECTIN"/>
    <property type="match status" value="1"/>
</dbReference>
<dbReference type="PANTHER" id="PTHR32444:SF247">
    <property type="entry name" value="OS01G0958200 PROTEIN"/>
    <property type="match status" value="1"/>
</dbReference>
<comment type="caution">
    <text evidence="8">The sequence shown here is derived from an EMBL/GenBank/DDBJ whole genome shotgun (WGS) entry which is preliminary data.</text>
</comment>
<evidence type="ECO:0000256" key="4">
    <source>
        <dbReference type="SAM" id="Phobius"/>
    </source>
</evidence>
<evidence type="ECO:0008006" key="10">
    <source>
        <dbReference type="Google" id="ProtNLM"/>
    </source>
</evidence>
<evidence type="ECO:0000256" key="1">
    <source>
        <dbReference type="ARBA" id="ARBA00022729"/>
    </source>
</evidence>
<evidence type="ECO:0000256" key="5">
    <source>
        <dbReference type="SAM" id="SignalP"/>
    </source>
</evidence>
<dbReference type="CDD" id="cd01098">
    <property type="entry name" value="PAN_AP_plant"/>
    <property type="match status" value="1"/>
</dbReference>
<keyword evidence="3" id="KW-0325">Glycoprotein</keyword>
<accession>A0A498HDJ6</accession>
<dbReference type="InterPro" id="IPR001480">
    <property type="entry name" value="Bulb-type_lectin_dom"/>
</dbReference>
<keyword evidence="1 5" id="KW-0732">Signal</keyword>
<dbReference type="GO" id="GO:0048544">
    <property type="term" value="P:recognition of pollen"/>
    <property type="evidence" value="ECO:0007669"/>
    <property type="project" value="InterPro"/>
</dbReference>
<organism evidence="8 9">
    <name type="scientific">Malus domestica</name>
    <name type="common">Apple</name>
    <name type="synonym">Pyrus malus</name>
    <dbReference type="NCBI Taxonomy" id="3750"/>
    <lineage>
        <taxon>Eukaryota</taxon>
        <taxon>Viridiplantae</taxon>
        <taxon>Streptophyta</taxon>
        <taxon>Embryophyta</taxon>
        <taxon>Tracheophyta</taxon>
        <taxon>Spermatophyta</taxon>
        <taxon>Magnoliopsida</taxon>
        <taxon>eudicotyledons</taxon>
        <taxon>Gunneridae</taxon>
        <taxon>Pentapetalae</taxon>
        <taxon>rosids</taxon>
        <taxon>fabids</taxon>
        <taxon>Rosales</taxon>
        <taxon>Rosaceae</taxon>
        <taxon>Amygdaloideae</taxon>
        <taxon>Maleae</taxon>
        <taxon>Malus</taxon>
    </lineage>
</organism>
<dbReference type="Proteomes" id="UP000290289">
    <property type="component" value="Chromosome 17"/>
</dbReference>
<dbReference type="InterPro" id="IPR003609">
    <property type="entry name" value="Pan_app"/>
</dbReference>
<evidence type="ECO:0000256" key="3">
    <source>
        <dbReference type="ARBA" id="ARBA00023180"/>
    </source>
</evidence>
<dbReference type="InterPro" id="IPR036426">
    <property type="entry name" value="Bulb-type_lectin_dom_sf"/>
</dbReference>
<dbReference type="AlphaFoldDB" id="A0A498HDJ6"/>
<feature type="domain" description="Apple" evidence="7">
    <location>
        <begin position="321"/>
        <end position="402"/>
    </location>
</feature>
<evidence type="ECO:0000313" key="9">
    <source>
        <dbReference type="Proteomes" id="UP000290289"/>
    </source>
</evidence>
<keyword evidence="4" id="KW-1133">Transmembrane helix</keyword>
<evidence type="ECO:0000259" key="6">
    <source>
        <dbReference type="PROSITE" id="PS50927"/>
    </source>
</evidence>
<name>A0A498HDJ6_MALDO</name>
<sequence length="516" mass="57705">MDISSNNNFISQSVVLLLLCFTFNGISMASDTIYASQSLSGNQTLTSPGDSRNYYVGIWYKNLRPRTVVWVTNRKQPASDSYSSALQLFRNGSLALLDRTKYTIWSTRSAAAVSNSTIAVLLDNGNFVISDESDSSAVLWQSFDHPTDTWLPGAKLGYNKLTKEKLILTSWRNPQNPAPGIFSLEIEQAGSRVFLFRNGSAISIWDWQGDNHYCFYCQVNLNSDVNENESSLTYVPIDPNSFVRYKLLNGLLKFYNGSETIDTWGALGQCTNDVSCGAFSICDSQNLPHCRCLEGFEPKIPEDWEFGGYSYGCVRKTPLQCSDVGNHKFLGVPDVSYSQNSESLKFKSIEECRLACSRDCSITAFAYNNDCMIWKGDVFDLYQLPYSVTKLMDGIKIHIRVADSTNKVKRKTTWIAIVVFVGFLSISTILIAFFKRKRIMSVFSVPLGKESNTNSNRRMCWINAVFNHNHCSCKDTAHLVLNTYCSKSSLVLLKRRRLSGGEVTMASSSSSSAGLD</sequence>
<evidence type="ECO:0000259" key="7">
    <source>
        <dbReference type="PROSITE" id="PS50948"/>
    </source>
</evidence>
<keyword evidence="9" id="KW-1185">Reference proteome</keyword>
<keyword evidence="2" id="KW-1015">Disulfide bond</keyword>
<dbReference type="Gene3D" id="2.90.10.10">
    <property type="entry name" value="Bulb-type lectin domain"/>
    <property type="match status" value="1"/>
</dbReference>
<reference evidence="8 9" key="1">
    <citation type="submission" date="2018-10" db="EMBL/GenBank/DDBJ databases">
        <title>A high-quality apple genome assembly.</title>
        <authorList>
            <person name="Hu J."/>
        </authorList>
    </citation>
    <scope>NUCLEOTIDE SEQUENCE [LARGE SCALE GENOMIC DNA]</scope>
    <source>
        <strain evidence="9">cv. HFTH1</strain>
        <tissue evidence="8">Young leaf</tissue>
    </source>
</reference>
<feature type="domain" description="Bulb-type lectin" evidence="6">
    <location>
        <begin position="24"/>
        <end position="142"/>
    </location>
</feature>
<dbReference type="Pfam" id="PF08276">
    <property type="entry name" value="PAN_2"/>
    <property type="match status" value="1"/>
</dbReference>
<evidence type="ECO:0000313" key="8">
    <source>
        <dbReference type="EMBL" id="RXH67952.1"/>
    </source>
</evidence>
<dbReference type="CDD" id="cd00028">
    <property type="entry name" value="B_lectin"/>
    <property type="match status" value="1"/>
</dbReference>